<reference evidence="1" key="1">
    <citation type="submission" date="2014-02" db="EMBL/GenBank/DDBJ databases">
        <title>The Genome Sequence of Trichophyton rubrum (morphotype fischeri) CBS 288.86.</title>
        <authorList>
            <consortium name="The Broad Institute Genomics Platform"/>
            <person name="Cuomo C.A."/>
            <person name="White T.C."/>
            <person name="Graser Y."/>
            <person name="Martinez-Rossi N."/>
            <person name="Heitman J."/>
            <person name="Young S.K."/>
            <person name="Zeng Q."/>
            <person name="Gargeya S."/>
            <person name="Abouelleil A."/>
            <person name="Alvarado L."/>
            <person name="Chapman S.B."/>
            <person name="Gainer-Dewar J."/>
            <person name="Goldberg J."/>
            <person name="Griggs A."/>
            <person name="Gujja S."/>
            <person name="Hansen M."/>
            <person name="Howarth C."/>
            <person name="Imamovic A."/>
            <person name="Larimer J."/>
            <person name="Martinez D."/>
            <person name="Murphy C."/>
            <person name="Pearson M.D."/>
            <person name="Persinoti G."/>
            <person name="Poon T."/>
            <person name="Priest M."/>
            <person name="Roberts A.D."/>
            <person name="Saif S."/>
            <person name="Shea T.D."/>
            <person name="Sykes S.N."/>
            <person name="Wortman J."/>
            <person name="Nusbaum C."/>
            <person name="Birren B."/>
        </authorList>
    </citation>
    <scope>NUCLEOTIDE SEQUENCE [LARGE SCALE GENOMIC DNA]</scope>
    <source>
        <strain evidence="1">CBS 288.86</strain>
    </source>
</reference>
<proteinExistence type="predicted"/>
<dbReference type="AlphaFoldDB" id="A0A022VTY8"/>
<dbReference type="HOGENOM" id="CLU_1548723_0_0_1"/>
<evidence type="ECO:0000313" key="1">
    <source>
        <dbReference type="EMBL" id="EZF49707.1"/>
    </source>
</evidence>
<accession>A0A022VTY8</accession>
<protein>
    <submittedName>
        <fullName evidence="1">Uncharacterized protein</fullName>
    </submittedName>
</protein>
<dbReference type="Proteomes" id="UP000023758">
    <property type="component" value="Unassembled WGS sequence"/>
</dbReference>
<organism evidence="1">
    <name type="scientific">Trichophyton rubrum CBS 288.86</name>
    <dbReference type="NCBI Taxonomy" id="1215330"/>
    <lineage>
        <taxon>Eukaryota</taxon>
        <taxon>Fungi</taxon>
        <taxon>Dikarya</taxon>
        <taxon>Ascomycota</taxon>
        <taxon>Pezizomycotina</taxon>
        <taxon>Eurotiomycetes</taxon>
        <taxon>Eurotiomycetidae</taxon>
        <taxon>Onygenales</taxon>
        <taxon>Arthrodermataceae</taxon>
        <taxon>Trichophyton</taxon>
    </lineage>
</organism>
<gene>
    <name evidence="1" type="ORF">H103_06771</name>
</gene>
<sequence>MYPRIFRGYGESTPSAYSYDVLRTQFFPFALLLSIADTSGYIMLTICMCFETSNNPGVDSMETDALERNPEIIDLVANGRANTSDYYQDGEQVPLDRRGFRASGESGRKPPLQLDSDINRTVSSSYPQWAIDVGQTTRCCIRLSTWRDTFDGQLTTGSELRFVWVQSEPLVAT</sequence>
<name>A0A022VTY8_TRIRU</name>
<dbReference type="EMBL" id="KK207898">
    <property type="protein sequence ID" value="EZF49707.1"/>
    <property type="molecule type" value="Genomic_DNA"/>
</dbReference>